<protein>
    <submittedName>
        <fullName evidence="1">Uncharacterized protein</fullName>
    </submittedName>
</protein>
<gene>
    <name evidence="1" type="ORF">MmTuc01_3039</name>
</gene>
<dbReference type="AlphaFoldDB" id="M1QDH0"/>
<name>M1QDH0_METMZ</name>
<dbReference type="BioCyc" id="MMAZ1236903:G139K-2895-MONOMER"/>
<dbReference type="HOGENOM" id="CLU_3322985_0_0_2"/>
<dbReference type="EMBL" id="CP004144">
    <property type="protein sequence ID" value="AGF98308.1"/>
    <property type="molecule type" value="Genomic_DNA"/>
</dbReference>
<dbReference type="Proteomes" id="UP000011718">
    <property type="component" value="Chromosome"/>
</dbReference>
<organism evidence="1 2">
    <name type="scientific">Methanosarcina mazei Tuc01</name>
    <dbReference type="NCBI Taxonomy" id="1236903"/>
    <lineage>
        <taxon>Archaea</taxon>
        <taxon>Methanobacteriati</taxon>
        <taxon>Methanobacteriota</taxon>
        <taxon>Stenosarchaea group</taxon>
        <taxon>Methanomicrobia</taxon>
        <taxon>Methanosarcinales</taxon>
        <taxon>Methanosarcinaceae</taxon>
        <taxon>Methanosarcina</taxon>
    </lineage>
</organism>
<reference evidence="1 2" key="1">
    <citation type="journal article" date="2013" name="Genome Announc.">
        <title>Complete Genome of a Methanosarcina mazei Strain Isolated from Sediment Samples from an Amazonian Flooded Area.</title>
        <authorList>
            <person name="Assis das Gracas D."/>
            <person name="Thiago Juca Ramos R."/>
            <person name="Vieira Araujo A.C."/>
            <person name="Zahlouth R."/>
            <person name="Ribeiro Carneiro A."/>
            <person name="Souza Lopes T."/>
            <person name="Azevedo Barauna R."/>
            <person name="Azevedo V."/>
            <person name="Cruz Schneider M.P."/>
            <person name="Pellizari V.H."/>
            <person name="Silva A."/>
        </authorList>
    </citation>
    <scope>NUCLEOTIDE SEQUENCE [LARGE SCALE GENOMIC DNA]</scope>
    <source>
        <strain evidence="1 2">Tuc01</strain>
    </source>
</reference>
<dbReference type="KEGG" id="mmaz:MmTuc01_3039"/>
<evidence type="ECO:0000313" key="1">
    <source>
        <dbReference type="EMBL" id="AGF98308.1"/>
    </source>
</evidence>
<accession>M1QDH0</accession>
<proteinExistence type="predicted"/>
<sequence>MYPADGKIDKGTGCQMSNFSRENRGIKTIRMLGYKTKV</sequence>
<evidence type="ECO:0000313" key="2">
    <source>
        <dbReference type="Proteomes" id="UP000011718"/>
    </source>
</evidence>